<dbReference type="GO" id="GO:0005975">
    <property type="term" value="P:carbohydrate metabolic process"/>
    <property type="evidence" value="ECO:0007669"/>
    <property type="project" value="UniProtKB-ARBA"/>
</dbReference>
<protein>
    <recommendedName>
        <fullName evidence="2">Fibronectin type-III domain-containing protein</fullName>
    </recommendedName>
</protein>
<reference evidence="1" key="1">
    <citation type="submission" date="2024-02" db="EMBL/GenBank/DDBJ databases">
        <title>Tomenella chthoni gen. nov. sp. nov., a member of the family Jonesiaceae isolated from bat guano.</title>
        <authorList>
            <person name="Miller S.L."/>
            <person name="King J."/>
            <person name="Sankaranarayanan K."/>
            <person name="Lawson P.A."/>
        </authorList>
    </citation>
    <scope>NUCLEOTIDE SEQUENCE</scope>
    <source>
        <strain evidence="1">BS-20</strain>
    </source>
</reference>
<dbReference type="EMBL" id="CP146203">
    <property type="protein sequence ID" value="XBH23012.1"/>
    <property type="molecule type" value="Genomic_DNA"/>
</dbReference>
<evidence type="ECO:0000313" key="1">
    <source>
        <dbReference type="EMBL" id="XBH23012.1"/>
    </source>
</evidence>
<gene>
    <name evidence="1" type="ORF">V5R04_07315</name>
</gene>
<organism evidence="1">
    <name type="scientific">Jonesiaceae bacterium BS-20</name>
    <dbReference type="NCBI Taxonomy" id="3120821"/>
    <lineage>
        <taxon>Bacteria</taxon>
        <taxon>Bacillati</taxon>
        <taxon>Actinomycetota</taxon>
        <taxon>Actinomycetes</taxon>
        <taxon>Micrococcales</taxon>
        <taxon>Jonesiaceae</taxon>
    </lineage>
</organism>
<accession>A0AAU7E0W3</accession>
<dbReference type="Gene3D" id="2.60.40.10">
    <property type="entry name" value="Immunoglobulins"/>
    <property type="match status" value="1"/>
</dbReference>
<evidence type="ECO:0008006" key="2">
    <source>
        <dbReference type="Google" id="ProtNLM"/>
    </source>
</evidence>
<dbReference type="AlphaFoldDB" id="A0AAU7E0W3"/>
<sequence>MHWDFRRELPLRKDAMEYSSSAAFQGSGRVTAGKGEAAVAPKSPDLKIITDASDTGVIGIDAPVLSWTDMSASAVQSWSIYRVVSGEKIATSLGWELMTVLVNGDASALSQTLTWTDRSLAAGHTAQYVVRANPRTGKIGPSSNQVSSGLRPAVTTGLSVVGGTEQLTVSWASQVGATRYDIYRDGALYQRWSDIAEQVDTSGATMSWVDATGYGHAHTYSVVASNRWELSAVHAQGAHGPDAQTLEPGVGTLLTAGLGAPGKLHARLSPAPKGGFTAPVTPVLVQMVNKQPGDVTNPSATWDAKIDVTWPKAVWTGQYSDAAATATRYTLKRGGSVLADRTTDLQVVDNGAPRGVQSTWTLVADAGPGLPGAPEAKGLLAWPSAPSCVAAAGTPASSSARVTATAGSGQTVAQLRARLGTVGARPGATTYTATPRGPGFMVDGSPATFTGLSHGTGHGFRAQAKNGGGFGPWSSTECSTTTTRINATASLKVGNATGGQTTRALTGAVTTTNGGTITRTLTPGASGAGSSATTSNAPVWTTLKHNTAHVLKVTNSDGFNTFTVSSPAVRTVALTGSLKLSVNTAKPTRSLHASLTSGLATSHAMTLARGENGGATTMTTAKTKTYDKLGHGAAHTLTGTITDGYNNVALASVRANTTALAKPVVTISGTTTTRAVTASATATAQPGTSRRIKVGAGGWQTGTFKFDKLKHNTNHVFTAQNTDGYNTVDTPRTVKTVQLATPKITTSGLTTRAVTARATATAQTGTSQKVRLASGGWLSGSNKFDKLKHNTKYTIGGQNTDGHNTTTASVVITTARLAAPAVNVSSTSTRSITASATATGQTGTTRSIRLGAGSWRTGSAKFDKLSDGVTHTLTARNTDGHNTVTANRSVRTTLITAPRCTASSTDTTAPGNLTVSGSGGNGTTRQVKLSSGGTVYATSSKYYSGLGAGTYYGYARSTDGYNYSGWTGCAGRTIAPAFRPSGWGGSAPGCPVPLWYVHPGSPNTWQVRRSTVTTCNMRVVLTKHGSDVQNKPVGTVTDMHQYVLGSGAAGWTKLWGTWNKTFQAFWS</sequence>
<proteinExistence type="predicted"/>
<name>A0AAU7E0W3_9MICO</name>
<dbReference type="InterPro" id="IPR013783">
    <property type="entry name" value="Ig-like_fold"/>
</dbReference>